<organism evidence="2 3">
    <name type="scientific">Epidermidibacterium keratini</name>
    <dbReference type="NCBI Taxonomy" id="1891644"/>
    <lineage>
        <taxon>Bacteria</taxon>
        <taxon>Bacillati</taxon>
        <taxon>Actinomycetota</taxon>
        <taxon>Actinomycetes</taxon>
        <taxon>Sporichthyales</taxon>
        <taxon>Sporichthyaceae</taxon>
        <taxon>Epidermidibacterium</taxon>
    </lineage>
</organism>
<dbReference type="InterPro" id="IPR010419">
    <property type="entry name" value="CO_DH_gsu"/>
</dbReference>
<dbReference type="Pfam" id="PF06240">
    <property type="entry name" value="COXG"/>
    <property type="match status" value="1"/>
</dbReference>
<sequence>MKVAGSAVLNATPDKVWEAINDPAVLAEVIPGCEKLTEVAPAHYQGVVSMGIASIKGTYQGEIKLEDQKAPDSLVLKAAGAGSAGTIDTTVDVQLKDLGDGTTEVSYDADAVVGGMVGGVGQRVLSSVAKKTAGAFFNQIDAVLTGKKQVGAKAASDDGAPAEVGAAEAPAAAAAGQGGALGSAGLSAGASGLAGAAAGGAGSFALGAVCGALTMAVGVVIGSRVSRRR</sequence>
<dbReference type="InParanoid" id="A0A7L4YHD9"/>
<dbReference type="KEGG" id="eke:EK0264_00835"/>
<dbReference type="PANTHER" id="PTHR38588:SF1">
    <property type="entry name" value="BLL0334 PROTEIN"/>
    <property type="match status" value="1"/>
</dbReference>
<name>A0A7L4YHD9_9ACTN</name>
<dbReference type="RefSeq" id="WP_159542020.1">
    <property type="nucleotide sequence ID" value="NZ_CP047156.1"/>
</dbReference>
<dbReference type="InterPro" id="IPR023393">
    <property type="entry name" value="START-like_dom_sf"/>
</dbReference>
<gene>
    <name evidence="2" type="ORF">EK0264_00835</name>
</gene>
<protein>
    <submittedName>
        <fullName evidence="2">Carbon monoxide dehydrogenase</fullName>
    </submittedName>
</protein>
<dbReference type="CDD" id="cd05018">
    <property type="entry name" value="CoxG"/>
    <property type="match status" value="1"/>
</dbReference>
<feature type="transmembrane region" description="Helical" evidence="1">
    <location>
        <begin position="201"/>
        <end position="221"/>
    </location>
</feature>
<evidence type="ECO:0000313" key="2">
    <source>
        <dbReference type="EMBL" id="QHB98984.1"/>
    </source>
</evidence>
<reference evidence="2 3" key="1">
    <citation type="journal article" date="2018" name="Int. J. Syst. Evol. Microbiol.">
        <title>Epidermidibacterium keratini gen. nov., sp. nov., a member of the family Sporichthyaceae, isolated from keratin epidermis.</title>
        <authorList>
            <person name="Lee D.G."/>
            <person name="Trujillo M.E."/>
            <person name="Kang S."/>
            <person name="Nam J.J."/>
            <person name="Kim Y.J."/>
        </authorList>
    </citation>
    <scope>NUCLEOTIDE SEQUENCE [LARGE SCALE GENOMIC DNA]</scope>
    <source>
        <strain evidence="2 3">EPI-7</strain>
    </source>
</reference>
<dbReference type="SUPFAM" id="SSF55961">
    <property type="entry name" value="Bet v1-like"/>
    <property type="match status" value="1"/>
</dbReference>
<evidence type="ECO:0000313" key="3">
    <source>
        <dbReference type="Proteomes" id="UP000463857"/>
    </source>
</evidence>
<dbReference type="Gene3D" id="3.30.530.20">
    <property type="match status" value="1"/>
</dbReference>
<keyword evidence="1" id="KW-0472">Membrane</keyword>
<dbReference type="AlphaFoldDB" id="A0A7L4YHD9"/>
<keyword evidence="1" id="KW-1133">Transmembrane helix</keyword>
<proteinExistence type="predicted"/>
<keyword evidence="1" id="KW-0812">Transmembrane</keyword>
<accession>A0A7L4YHD9</accession>
<dbReference type="EMBL" id="CP047156">
    <property type="protein sequence ID" value="QHB98984.1"/>
    <property type="molecule type" value="Genomic_DNA"/>
</dbReference>
<keyword evidence="3" id="KW-1185">Reference proteome</keyword>
<dbReference type="OrthoDB" id="9787428at2"/>
<dbReference type="Proteomes" id="UP000463857">
    <property type="component" value="Chromosome"/>
</dbReference>
<evidence type="ECO:0000256" key="1">
    <source>
        <dbReference type="SAM" id="Phobius"/>
    </source>
</evidence>
<dbReference type="PANTHER" id="PTHR38588">
    <property type="entry name" value="BLL0334 PROTEIN"/>
    <property type="match status" value="1"/>
</dbReference>